<dbReference type="Pfam" id="PF00891">
    <property type="entry name" value="Methyltransf_2"/>
    <property type="match status" value="1"/>
</dbReference>
<organism evidence="7 8">
    <name type="scientific">Ceratodon purpureus</name>
    <name type="common">Fire moss</name>
    <name type="synonym">Dicranum purpureum</name>
    <dbReference type="NCBI Taxonomy" id="3225"/>
    <lineage>
        <taxon>Eukaryota</taxon>
        <taxon>Viridiplantae</taxon>
        <taxon>Streptophyta</taxon>
        <taxon>Embryophyta</taxon>
        <taxon>Bryophyta</taxon>
        <taxon>Bryophytina</taxon>
        <taxon>Bryopsida</taxon>
        <taxon>Dicranidae</taxon>
        <taxon>Pseudoditrichales</taxon>
        <taxon>Ditrichaceae</taxon>
        <taxon>Ceratodon</taxon>
    </lineage>
</organism>
<evidence type="ECO:0000259" key="6">
    <source>
        <dbReference type="Pfam" id="PF08100"/>
    </source>
</evidence>
<dbReference type="Gene3D" id="1.10.10.10">
    <property type="entry name" value="Winged helix-like DNA-binding domain superfamily/Winged helix DNA-binding domain"/>
    <property type="match status" value="1"/>
</dbReference>
<dbReference type="InterPro" id="IPR029063">
    <property type="entry name" value="SAM-dependent_MTases_sf"/>
</dbReference>
<evidence type="ECO:0000259" key="5">
    <source>
        <dbReference type="Pfam" id="PF00891"/>
    </source>
</evidence>
<dbReference type="SUPFAM" id="SSF53335">
    <property type="entry name" value="S-adenosyl-L-methionine-dependent methyltransferases"/>
    <property type="match status" value="1"/>
</dbReference>
<dbReference type="InterPro" id="IPR001077">
    <property type="entry name" value="COMT_C"/>
</dbReference>
<dbReference type="Proteomes" id="UP000822688">
    <property type="component" value="Chromosome 5"/>
</dbReference>
<keyword evidence="8" id="KW-1185">Reference proteome</keyword>
<dbReference type="InterPro" id="IPR036390">
    <property type="entry name" value="WH_DNA-bd_sf"/>
</dbReference>
<feature type="domain" description="O-methyltransferase C-terminal" evidence="5">
    <location>
        <begin position="139"/>
        <end position="347"/>
    </location>
</feature>
<dbReference type="PANTHER" id="PTHR11746">
    <property type="entry name" value="O-METHYLTRANSFERASE"/>
    <property type="match status" value="1"/>
</dbReference>
<dbReference type="AlphaFoldDB" id="A0A8T0HZ35"/>
<dbReference type="InterPro" id="IPR016461">
    <property type="entry name" value="COMT-like"/>
</dbReference>
<evidence type="ECO:0000256" key="2">
    <source>
        <dbReference type="ARBA" id="ARBA00022679"/>
    </source>
</evidence>
<proteinExistence type="predicted"/>
<evidence type="ECO:0000256" key="4">
    <source>
        <dbReference type="PIRSR" id="PIRSR005739-1"/>
    </source>
</evidence>
<dbReference type="GO" id="GO:0032259">
    <property type="term" value="P:methylation"/>
    <property type="evidence" value="ECO:0007669"/>
    <property type="project" value="UniProtKB-KW"/>
</dbReference>
<feature type="active site" description="Proton acceptor" evidence="4">
    <location>
        <position position="270"/>
    </location>
</feature>
<dbReference type="SUPFAM" id="SSF46785">
    <property type="entry name" value="Winged helix' DNA-binding domain"/>
    <property type="match status" value="1"/>
</dbReference>
<protein>
    <submittedName>
        <fullName evidence="7">Uncharacterized protein</fullName>
    </submittedName>
</protein>
<evidence type="ECO:0000256" key="1">
    <source>
        <dbReference type="ARBA" id="ARBA00022603"/>
    </source>
</evidence>
<evidence type="ECO:0000313" key="8">
    <source>
        <dbReference type="Proteomes" id="UP000822688"/>
    </source>
</evidence>
<dbReference type="EMBL" id="CM026425">
    <property type="protein sequence ID" value="KAG0575929.1"/>
    <property type="molecule type" value="Genomic_DNA"/>
</dbReference>
<evidence type="ECO:0000256" key="3">
    <source>
        <dbReference type="ARBA" id="ARBA00022691"/>
    </source>
</evidence>
<keyword evidence="2" id="KW-0808">Transferase</keyword>
<dbReference type="Pfam" id="PF08100">
    <property type="entry name" value="Dimerisation"/>
    <property type="match status" value="1"/>
</dbReference>
<reference evidence="7" key="1">
    <citation type="submission" date="2020-06" db="EMBL/GenBank/DDBJ databases">
        <title>WGS assembly of Ceratodon purpureus strain R40.</title>
        <authorList>
            <person name="Carey S.B."/>
            <person name="Jenkins J."/>
            <person name="Shu S."/>
            <person name="Lovell J.T."/>
            <person name="Sreedasyam A."/>
            <person name="Maumus F."/>
            <person name="Tiley G.P."/>
            <person name="Fernandez-Pozo N."/>
            <person name="Barry K."/>
            <person name="Chen C."/>
            <person name="Wang M."/>
            <person name="Lipzen A."/>
            <person name="Daum C."/>
            <person name="Saski C.A."/>
            <person name="Payton A.C."/>
            <person name="Mcbreen J.C."/>
            <person name="Conrad R.E."/>
            <person name="Kollar L.M."/>
            <person name="Olsson S."/>
            <person name="Huttunen S."/>
            <person name="Landis J.B."/>
            <person name="Wickett N.J."/>
            <person name="Johnson M.G."/>
            <person name="Rensing S.A."/>
            <person name="Grimwood J."/>
            <person name="Schmutz J."/>
            <person name="Mcdaniel S.F."/>
        </authorList>
    </citation>
    <scope>NUCLEOTIDE SEQUENCE</scope>
    <source>
        <strain evidence="7">R40</strain>
    </source>
</reference>
<dbReference type="InterPro" id="IPR012967">
    <property type="entry name" value="COMT_dimerisation"/>
</dbReference>
<feature type="domain" description="O-methyltransferase dimerisation" evidence="6">
    <location>
        <begin position="27"/>
        <end position="119"/>
    </location>
</feature>
<dbReference type="PIRSF" id="PIRSF005739">
    <property type="entry name" value="O-mtase"/>
    <property type="match status" value="1"/>
</dbReference>
<name>A0A8T0HZ35_CERPU</name>
<keyword evidence="3" id="KW-0949">S-adenosyl-L-methionine</keyword>
<dbReference type="GO" id="GO:0008171">
    <property type="term" value="F:O-methyltransferase activity"/>
    <property type="evidence" value="ECO:0007669"/>
    <property type="project" value="InterPro"/>
</dbReference>
<dbReference type="Gene3D" id="3.40.50.150">
    <property type="entry name" value="Vaccinia Virus protein VP39"/>
    <property type="match status" value="1"/>
</dbReference>
<evidence type="ECO:0000313" key="7">
    <source>
        <dbReference type="EMBL" id="KAG0575929.1"/>
    </source>
</evidence>
<comment type="caution">
    <text evidence="7">The sequence shown here is derived from an EMBL/GenBank/DDBJ whole genome shotgun (WGS) entry which is preliminary data.</text>
</comment>
<accession>A0A8T0HZ35</accession>
<gene>
    <name evidence="7" type="ORF">KC19_5G041000</name>
</gene>
<dbReference type="InterPro" id="IPR036388">
    <property type="entry name" value="WH-like_DNA-bd_sf"/>
</dbReference>
<dbReference type="GO" id="GO:0046983">
    <property type="term" value="F:protein dimerization activity"/>
    <property type="evidence" value="ECO:0007669"/>
    <property type="project" value="InterPro"/>
</dbReference>
<dbReference type="PROSITE" id="PS51683">
    <property type="entry name" value="SAM_OMT_II"/>
    <property type="match status" value="1"/>
</dbReference>
<keyword evidence="1" id="KW-0489">Methyltransferase</keyword>
<sequence>MHECDLKSMATAAASDIKDKVRTDALQLVTMSAIPGAVAALARLNIFQALARAGEDAELTVRELAALALPGKAINITYLARLLRLMAAKKILREVVAVGDDGDVTERRYALEPIGRFLVDEAFLQLLLTFQSSRFLQTWEHIHESVLDDSAIAPFTRAHGVNAWEYFQQNPEVGVTFNKAMTGQSEVYMRAVLDVYRGFEHVNMLVDVGGGFGSSLRLITAKYPHVKGINFDLPQVIGACPPLPGVEHVSGDMFVSVPSGDAIFMKYILHDWDDESCITILKNCHQALPEHGKVIAVNHVLPEIIHFKGGDHMAVQVDIHMLAFNPSGACEWTERDFRKLGLAAGFKQVQTICTVDNLLAVTEFHKTVRFFCE</sequence>